<dbReference type="Proteomes" id="UP001174208">
    <property type="component" value="Unassembled WGS sequence"/>
</dbReference>
<protein>
    <recommendedName>
        <fullName evidence="3">HEAT repeat-containing protein</fullName>
    </recommendedName>
</protein>
<evidence type="ECO:0000313" key="2">
    <source>
        <dbReference type="Proteomes" id="UP001174208"/>
    </source>
</evidence>
<reference evidence="1" key="1">
    <citation type="submission" date="2023-06" db="EMBL/GenBank/DDBJ databases">
        <title>MT1 and MT2 Draft Genomes of Novel Species.</title>
        <authorList>
            <person name="Venkateswaran K."/>
        </authorList>
    </citation>
    <scope>NUCLEOTIDE SEQUENCE</scope>
    <source>
        <strain evidence="1">F6_8S_P_1B</strain>
    </source>
</reference>
<name>A0ABT8K9W6_9MICO</name>
<sequence length="273" mass="28729">MTEGSPDPSAPSLASLWQKALSGSPAELEAALASGSRLPGPRANLELAGRLADLAAGSPDRNAALALLTRWLASPPQLSAAVPPGQVEFLAACAALAAGALGARELLTSAARDDRWRVRELAATGAQRMLAADWTDGLALARTWLESHSPLLVRAAVAAVAEPPLLHDPRHAVAACEVVEDAVDLFLVEPPTRRRDDDVRVLRQALGYAVSVVTVAAPDEGVPLLERLATAEDADAHWIARQNLGKARLRPLAERLAVAQQAADAAVSRPRRR</sequence>
<evidence type="ECO:0008006" key="3">
    <source>
        <dbReference type="Google" id="ProtNLM"/>
    </source>
</evidence>
<gene>
    <name evidence="1" type="ORF">P5G50_07255</name>
</gene>
<comment type="caution">
    <text evidence="1">The sequence shown here is derived from an EMBL/GenBank/DDBJ whole genome shotgun (WGS) entry which is preliminary data.</text>
</comment>
<accession>A0ABT8K9W6</accession>
<proteinExistence type="predicted"/>
<dbReference type="RefSeq" id="WP_301212869.1">
    <property type="nucleotide sequence ID" value="NZ_JAROCF010000001.1"/>
</dbReference>
<organism evidence="1 2">
    <name type="scientific">Leifsonia williamsii</name>
    <dbReference type="NCBI Taxonomy" id="3035919"/>
    <lineage>
        <taxon>Bacteria</taxon>
        <taxon>Bacillati</taxon>
        <taxon>Actinomycetota</taxon>
        <taxon>Actinomycetes</taxon>
        <taxon>Micrococcales</taxon>
        <taxon>Microbacteriaceae</taxon>
        <taxon>Leifsonia</taxon>
    </lineage>
</organism>
<dbReference type="EMBL" id="JAROCF010000001">
    <property type="protein sequence ID" value="MDN4614246.1"/>
    <property type="molecule type" value="Genomic_DNA"/>
</dbReference>
<keyword evidence="2" id="KW-1185">Reference proteome</keyword>
<evidence type="ECO:0000313" key="1">
    <source>
        <dbReference type="EMBL" id="MDN4614246.1"/>
    </source>
</evidence>